<evidence type="ECO:0000313" key="2">
    <source>
        <dbReference type="EMBL" id="TGZ51129.1"/>
    </source>
</evidence>
<evidence type="ECO:0000256" key="1">
    <source>
        <dbReference type="SAM" id="MobiDB-lite"/>
    </source>
</evidence>
<evidence type="ECO:0000313" key="3">
    <source>
        <dbReference type="Proteomes" id="UP000310200"/>
    </source>
</evidence>
<gene>
    <name evidence="2" type="ORF">DBV15_09638</name>
</gene>
<comment type="caution">
    <text evidence="2">The sequence shown here is derived from an EMBL/GenBank/DDBJ whole genome shotgun (WGS) entry which is preliminary data.</text>
</comment>
<dbReference type="Proteomes" id="UP000310200">
    <property type="component" value="Unassembled WGS sequence"/>
</dbReference>
<organism evidence="2 3">
    <name type="scientific">Temnothorax longispinosus</name>
    <dbReference type="NCBI Taxonomy" id="300112"/>
    <lineage>
        <taxon>Eukaryota</taxon>
        <taxon>Metazoa</taxon>
        <taxon>Ecdysozoa</taxon>
        <taxon>Arthropoda</taxon>
        <taxon>Hexapoda</taxon>
        <taxon>Insecta</taxon>
        <taxon>Pterygota</taxon>
        <taxon>Neoptera</taxon>
        <taxon>Endopterygota</taxon>
        <taxon>Hymenoptera</taxon>
        <taxon>Apocrita</taxon>
        <taxon>Aculeata</taxon>
        <taxon>Formicoidea</taxon>
        <taxon>Formicidae</taxon>
        <taxon>Myrmicinae</taxon>
        <taxon>Temnothorax</taxon>
    </lineage>
</organism>
<sequence>MRFQKARGAQKEGKKKVEWGYKDNHNLGSYFQVNQLSIITIQSEKEPSRYPWRNEQASARERYGKKRVSNGRADDGSRRVQAVGGVPGLEGMRVEQLG</sequence>
<protein>
    <submittedName>
        <fullName evidence="2">Uncharacterized protein</fullName>
    </submittedName>
</protein>
<reference evidence="2 3" key="1">
    <citation type="journal article" date="2019" name="Philos. Trans. R. Soc. Lond., B, Biol. Sci.">
        <title>Ant behaviour and brain gene expression of defending hosts depend on the ecological success of the intruding social parasite.</title>
        <authorList>
            <person name="Kaur R."/>
            <person name="Stoldt M."/>
            <person name="Jongepier E."/>
            <person name="Feldmeyer B."/>
            <person name="Menzel F."/>
            <person name="Bornberg-Bauer E."/>
            <person name="Foitzik S."/>
        </authorList>
    </citation>
    <scope>NUCLEOTIDE SEQUENCE [LARGE SCALE GENOMIC DNA]</scope>
    <source>
        <tissue evidence="2">Whole body</tissue>
    </source>
</reference>
<dbReference type="EMBL" id="QBLH01001787">
    <property type="protein sequence ID" value="TGZ51129.1"/>
    <property type="molecule type" value="Genomic_DNA"/>
</dbReference>
<accession>A0A4S2KSP0</accession>
<dbReference type="AlphaFoldDB" id="A0A4S2KSP0"/>
<proteinExistence type="predicted"/>
<keyword evidence="3" id="KW-1185">Reference proteome</keyword>
<name>A0A4S2KSP0_9HYME</name>
<feature type="region of interest" description="Disordered" evidence="1">
    <location>
        <begin position="44"/>
        <end position="98"/>
    </location>
</feature>